<organism evidence="3 4">
    <name type="scientific">Varroa destructor</name>
    <name type="common">Honeybee mite</name>
    <dbReference type="NCBI Taxonomy" id="109461"/>
    <lineage>
        <taxon>Eukaryota</taxon>
        <taxon>Metazoa</taxon>
        <taxon>Ecdysozoa</taxon>
        <taxon>Arthropoda</taxon>
        <taxon>Chelicerata</taxon>
        <taxon>Arachnida</taxon>
        <taxon>Acari</taxon>
        <taxon>Parasitiformes</taxon>
        <taxon>Mesostigmata</taxon>
        <taxon>Gamasina</taxon>
        <taxon>Dermanyssoidea</taxon>
        <taxon>Varroidae</taxon>
        <taxon>Varroa</taxon>
    </lineage>
</organism>
<feature type="compositionally biased region" description="Polar residues" evidence="1">
    <location>
        <begin position="61"/>
        <end position="73"/>
    </location>
</feature>
<dbReference type="AlphaFoldDB" id="A0A7M7K932"/>
<dbReference type="InParanoid" id="A0A7M7K932"/>
<keyword evidence="2" id="KW-0812">Transmembrane</keyword>
<evidence type="ECO:0000256" key="1">
    <source>
        <dbReference type="SAM" id="MobiDB-lite"/>
    </source>
</evidence>
<dbReference type="EnsemblMetazoa" id="XM_022807193">
    <property type="protein sequence ID" value="XP_022662928"/>
    <property type="gene ID" value="LOC111251027"/>
</dbReference>
<accession>A0A7M7K932</accession>
<keyword evidence="4" id="KW-1185">Reference proteome</keyword>
<evidence type="ECO:0000313" key="4">
    <source>
        <dbReference type="Proteomes" id="UP000594260"/>
    </source>
</evidence>
<sequence>MEEKNKLESKRISGPNPLKTSDVKSIFQSSDAAGSDATSDIRSRRESKNTPMSPGPPRAPQLSSDSTSPQQENSQEKAGLNTYILSPEPKSGFKVAVDKVVARAPADGNVAKTLESKIFGKKPNAKHSDNDWKTSKRLISPPSDSQTMSSLSTTTTSGSSFTPAGQKRSPASDRQDDLQNIFGEHVDPQSVSATSKPKGVSKATILVIVVVIIAVGIIAYFVIKGKKLDESQAIELGKASFKEFSCPKTITAVDALAMKVSTDLSNAETSSGLRVEWIVVFRIPVNVTENQNIHSSFVSMVFSSTRFKSMLLFTMDRCSRSSQRIFLFPEASDDITIDRLNLQTWFDQRAQLLQDYNCSIEFRVSDTGRTDLVATVVVAAELDLSKPLLQVSTCLHQTCRVIYETTALDLLNEGLDLSKVDLLLHEGWVGQAPIGRDYKMMNYVTVETKCVGTS</sequence>
<feature type="compositionally biased region" description="Basic and acidic residues" evidence="1">
    <location>
        <begin position="39"/>
        <end position="48"/>
    </location>
</feature>
<evidence type="ECO:0000313" key="3">
    <source>
        <dbReference type="EnsemblMetazoa" id="XP_022662928"/>
    </source>
</evidence>
<dbReference type="Proteomes" id="UP000594260">
    <property type="component" value="Unplaced"/>
</dbReference>
<reference evidence="3" key="1">
    <citation type="submission" date="2021-01" db="UniProtKB">
        <authorList>
            <consortium name="EnsemblMetazoa"/>
        </authorList>
    </citation>
    <scope>IDENTIFICATION</scope>
</reference>
<proteinExistence type="predicted"/>
<feature type="compositionally biased region" description="Basic and acidic residues" evidence="1">
    <location>
        <begin position="1"/>
        <end position="11"/>
    </location>
</feature>
<dbReference type="RefSeq" id="XP_022662928.1">
    <property type="nucleotide sequence ID" value="XM_022807193.1"/>
</dbReference>
<feature type="region of interest" description="Disordered" evidence="1">
    <location>
        <begin position="121"/>
        <end position="174"/>
    </location>
</feature>
<feature type="transmembrane region" description="Helical" evidence="2">
    <location>
        <begin position="203"/>
        <end position="223"/>
    </location>
</feature>
<name>A0A7M7K932_VARDE</name>
<feature type="compositionally biased region" description="Low complexity" evidence="1">
    <location>
        <begin position="140"/>
        <end position="163"/>
    </location>
</feature>
<keyword evidence="2" id="KW-1133">Transmembrane helix</keyword>
<dbReference type="KEGG" id="vde:111251027"/>
<evidence type="ECO:0000256" key="2">
    <source>
        <dbReference type="SAM" id="Phobius"/>
    </source>
</evidence>
<feature type="region of interest" description="Disordered" evidence="1">
    <location>
        <begin position="1"/>
        <end position="89"/>
    </location>
</feature>
<protein>
    <submittedName>
        <fullName evidence="3">Uncharacterized protein</fullName>
    </submittedName>
</protein>
<feature type="compositionally biased region" description="Low complexity" evidence="1">
    <location>
        <begin position="29"/>
        <end position="38"/>
    </location>
</feature>
<dbReference type="GeneID" id="111251027"/>
<keyword evidence="2" id="KW-0472">Membrane</keyword>